<organism evidence="1">
    <name type="scientific">Salmonella enterica subsp. enterica serovar Vitkin</name>
    <dbReference type="NCBI Taxonomy" id="2565162"/>
    <lineage>
        <taxon>Bacteria</taxon>
        <taxon>Pseudomonadati</taxon>
        <taxon>Pseudomonadota</taxon>
        <taxon>Gammaproteobacteria</taxon>
        <taxon>Enterobacterales</taxon>
        <taxon>Enterobacteriaceae</taxon>
        <taxon>Salmonella</taxon>
    </lineage>
</organism>
<accession>A0A5I5A5N7</accession>
<dbReference type="Proteomes" id="UP000839561">
    <property type="component" value="Unassembled WGS sequence"/>
</dbReference>
<gene>
    <name evidence="1" type="ORF">E0T03_21370</name>
</gene>
<proteinExistence type="predicted"/>
<dbReference type="AlphaFoldDB" id="A0A5I5A5N7"/>
<reference evidence="1" key="1">
    <citation type="submission" date="2019-03" db="EMBL/GenBank/DDBJ databases">
        <authorList>
            <person name="Ashton P.M."/>
            <person name="Dallman T."/>
            <person name="Nair S."/>
            <person name="De Pinna E."/>
            <person name="Peters T."/>
            <person name="Grant K."/>
        </authorList>
    </citation>
    <scope>NUCLEOTIDE SEQUENCE [LARGE SCALE GENOMIC DNA]</scope>
    <source>
        <strain evidence="1">313260</strain>
    </source>
</reference>
<sequence>MPIHNALAKKAEKHLQKKIRFKENVVTYREFIEALIKDGYLPECYAVSAVALPTARQSNRWTNEQSRENAIKRAKAGTKIEYVMKKDSSLYDVSKTCFDLAVTLMTESRSTPKTKTFVMFNLPGQNINGIASTQCKPCMTVYSERAAGSEETINSLIRMDFPGARVVWFGLAGSEEEAYRLAGF</sequence>
<name>A0A5I5A5N7_SALET</name>
<dbReference type="EMBL" id="AAIONP010000021">
    <property type="protein sequence ID" value="ECG4922486.1"/>
    <property type="molecule type" value="Genomic_DNA"/>
</dbReference>
<comment type="caution">
    <text evidence="1">The sequence shown here is derived from an EMBL/GenBank/DDBJ whole genome shotgun (WGS) entry which is preliminary data.</text>
</comment>
<evidence type="ECO:0000313" key="1">
    <source>
        <dbReference type="EMBL" id="ECG4922486.1"/>
    </source>
</evidence>
<protein>
    <submittedName>
        <fullName evidence="1">Uncharacterized protein</fullName>
    </submittedName>
</protein>